<dbReference type="InterPro" id="IPR000182">
    <property type="entry name" value="GNAT_dom"/>
</dbReference>
<name>A0ABP8XZ46_9MICO</name>
<evidence type="ECO:0000313" key="3">
    <source>
        <dbReference type="EMBL" id="GAA4717987.1"/>
    </source>
</evidence>
<reference evidence="4" key="1">
    <citation type="journal article" date="2019" name="Int. J. Syst. Evol. Microbiol.">
        <title>The Global Catalogue of Microorganisms (GCM) 10K type strain sequencing project: providing services to taxonomists for standard genome sequencing and annotation.</title>
        <authorList>
            <consortium name="The Broad Institute Genomics Platform"/>
            <consortium name="The Broad Institute Genome Sequencing Center for Infectious Disease"/>
            <person name="Wu L."/>
            <person name="Ma J."/>
        </authorList>
    </citation>
    <scope>NUCLEOTIDE SEQUENCE [LARGE SCALE GENOMIC DNA]</scope>
    <source>
        <strain evidence="4">JCM 18961</strain>
    </source>
</reference>
<dbReference type="PANTHER" id="PTHR43792:SF1">
    <property type="entry name" value="N-ACETYLTRANSFERASE DOMAIN-CONTAINING PROTEIN"/>
    <property type="match status" value="1"/>
</dbReference>
<sequence>MPTRAAQASYRDPVNDARTTDAEHATGPTSGVTELRTERLLLRQWRPEDREPFAALNDDPRVMEHFPGHLDRAASDAMADRIETAIARNGWGLWAAEVLQTGDFIGFVGLAVPRFEEHFTPCVEIGWRLASSAWGRGYAPEGARTALAHAFGPLGLDEVVAMTIPANDRSQSVMRKIGMTRDEAADFDHPLIPDGDPTRRHVLYRISRQEWVARRVEG</sequence>
<feature type="region of interest" description="Disordered" evidence="1">
    <location>
        <begin position="1"/>
        <end position="31"/>
    </location>
</feature>
<dbReference type="SUPFAM" id="SSF55729">
    <property type="entry name" value="Acyl-CoA N-acyltransferases (Nat)"/>
    <property type="match status" value="1"/>
</dbReference>
<dbReference type="InterPro" id="IPR051531">
    <property type="entry name" value="N-acetyltransferase"/>
</dbReference>
<feature type="domain" description="N-acetyltransferase" evidence="2">
    <location>
        <begin position="40"/>
        <end position="209"/>
    </location>
</feature>
<proteinExistence type="predicted"/>
<keyword evidence="4" id="KW-1185">Reference proteome</keyword>
<dbReference type="PANTHER" id="PTHR43792">
    <property type="entry name" value="GNAT FAMILY, PUTATIVE (AFU_ORTHOLOGUE AFUA_3G00765)-RELATED-RELATED"/>
    <property type="match status" value="1"/>
</dbReference>
<evidence type="ECO:0000259" key="2">
    <source>
        <dbReference type="PROSITE" id="PS51186"/>
    </source>
</evidence>
<dbReference type="InterPro" id="IPR016181">
    <property type="entry name" value="Acyl_CoA_acyltransferase"/>
</dbReference>
<protein>
    <submittedName>
        <fullName evidence="3">GNAT family N-acetyltransferase</fullName>
    </submittedName>
</protein>
<dbReference type="Pfam" id="PF13302">
    <property type="entry name" value="Acetyltransf_3"/>
    <property type="match status" value="1"/>
</dbReference>
<organism evidence="3 4">
    <name type="scientific">Pedococcus ginsenosidimutans</name>
    <dbReference type="NCBI Taxonomy" id="490570"/>
    <lineage>
        <taxon>Bacteria</taxon>
        <taxon>Bacillati</taxon>
        <taxon>Actinomycetota</taxon>
        <taxon>Actinomycetes</taxon>
        <taxon>Micrococcales</taxon>
        <taxon>Intrasporangiaceae</taxon>
        <taxon>Pedococcus</taxon>
    </lineage>
</organism>
<evidence type="ECO:0000313" key="4">
    <source>
        <dbReference type="Proteomes" id="UP001500556"/>
    </source>
</evidence>
<dbReference type="Gene3D" id="3.40.630.30">
    <property type="match status" value="1"/>
</dbReference>
<feature type="compositionally biased region" description="Basic and acidic residues" evidence="1">
    <location>
        <begin position="13"/>
        <end position="24"/>
    </location>
</feature>
<comment type="caution">
    <text evidence="3">The sequence shown here is derived from an EMBL/GenBank/DDBJ whole genome shotgun (WGS) entry which is preliminary data.</text>
</comment>
<accession>A0ABP8XZ46</accession>
<evidence type="ECO:0000256" key="1">
    <source>
        <dbReference type="SAM" id="MobiDB-lite"/>
    </source>
</evidence>
<dbReference type="Proteomes" id="UP001500556">
    <property type="component" value="Unassembled WGS sequence"/>
</dbReference>
<dbReference type="EMBL" id="BAABLO010000004">
    <property type="protein sequence ID" value="GAA4717987.1"/>
    <property type="molecule type" value="Genomic_DNA"/>
</dbReference>
<gene>
    <name evidence="3" type="ORF">GCM10025782_13850</name>
</gene>
<dbReference type="PROSITE" id="PS51186">
    <property type="entry name" value="GNAT"/>
    <property type="match status" value="1"/>
</dbReference>